<comment type="cofactor">
    <cofactor evidence="1">
        <name>Fe(2+)</name>
        <dbReference type="ChEBI" id="CHEBI:29033"/>
    </cofactor>
</comment>
<dbReference type="InterPro" id="IPR014710">
    <property type="entry name" value="RmlC-like_jellyroll"/>
</dbReference>
<evidence type="ECO:0000256" key="3">
    <source>
        <dbReference type="ARBA" id="ARBA00022490"/>
    </source>
</evidence>
<comment type="function">
    <text evidence="2">Catalyzes the oxidative ring opening of 3-hydroxyanthranilate to 2-amino-3-carboxymuconate semialdehyde, which spontaneously cyclizes to quinolinate.</text>
</comment>
<proteinExistence type="predicted"/>
<dbReference type="AlphaFoldDB" id="T1FMR2"/>
<evidence type="ECO:0000313" key="12">
    <source>
        <dbReference type="EnsemblMetazoa" id="HelroP185387"/>
    </source>
</evidence>
<dbReference type="OMA" id="MWLWQLE"/>
<evidence type="ECO:0000256" key="2">
    <source>
        <dbReference type="ARBA" id="ARBA00002752"/>
    </source>
</evidence>
<evidence type="ECO:0000256" key="4">
    <source>
        <dbReference type="ARBA" id="ARBA00022642"/>
    </source>
</evidence>
<reference evidence="11 13" key="2">
    <citation type="journal article" date="2013" name="Nature">
        <title>Insights into bilaterian evolution from three spiralian genomes.</title>
        <authorList>
            <person name="Simakov O."/>
            <person name="Marletaz F."/>
            <person name="Cho S.J."/>
            <person name="Edsinger-Gonzales E."/>
            <person name="Havlak P."/>
            <person name="Hellsten U."/>
            <person name="Kuo D.H."/>
            <person name="Larsson T."/>
            <person name="Lv J."/>
            <person name="Arendt D."/>
            <person name="Savage R."/>
            <person name="Osoegawa K."/>
            <person name="de Jong P."/>
            <person name="Grimwood J."/>
            <person name="Chapman J.A."/>
            <person name="Shapiro H."/>
            <person name="Aerts A."/>
            <person name="Otillar R.P."/>
            <person name="Terry A.Y."/>
            <person name="Boore J.L."/>
            <person name="Grigoriev I.V."/>
            <person name="Lindberg D.R."/>
            <person name="Seaver E.C."/>
            <person name="Weisblat D.A."/>
            <person name="Putnam N.H."/>
            <person name="Rokhsar D.S."/>
        </authorList>
    </citation>
    <scope>NUCLEOTIDE SEQUENCE</scope>
</reference>
<comment type="catalytic activity">
    <reaction evidence="9">
        <text>3-hydroxyanthranilate + O2 = (2Z,4Z)-2-amino-3-carboxymuconate 6-semialdehyde</text>
        <dbReference type="Rhea" id="RHEA:17953"/>
        <dbReference type="ChEBI" id="CHEBI:15379"/>
        <dbReference type="ChEBI" id="CHEBI:36559"/>
        <dbReference type="ChEBI" id="CHEBI:77612"/>
        <dbReference type="EC" id="1.13.11.6"/>
    </reaction>
</comment>
<reference evidence="13" key="1">
    <citation type="submission" date="2012-12" db="EMBL/GenBank/DDBJ databases">
        <authorList>
            <person name="Hellsten U."/>
            <person name="Grimwood J."/>
            <person name="Chapman J.A."/>
            <person name="Shapiro H."/>
            <person name="Aerts A."/>
            <person name="Otillar R.P."/>
            <person name="Terry A.Y."/>
            <person name="Boore J.L."/>
            <person name="Simakov O."/>
            <person name="Marletaz F."/>
            <person name="Cho S.-J."/>
            <person name="Edsinger-Gonzales E."/>
            <person name="Havlak P."/>
            <person name="Kuo D.-H."/>
            <person name="Larsson T."/>
            <person name="Lv J."/>
            <person name="Arendt D."/>
            <person name="Savage R."/>
            <person name="Osoegawa K."/>
            <person name="de Jong P."/>
            <person name="Lindberg D.R."/>
            <person name="Seaver E.C."/>
            <person name="Weisblat D.A."/>
            <person name="Putnam N.H."/>
            <person name="Grigoriev I.V."/>
            <person name="Rokhsar D.S."/>
        </authorList>
    </citation>
    <scope>NUCLEOTIDE SEQUENCE</scope>
</reference>
<dbReference type="GO" id="GO:0005506">
    <property type="term" value="F:iron ion binding"/>
    <property type="evidence" value="ECO:0007669"/>
    <property type="project" value="InterPro"/>
</dbReference>
<evidence type="ECO:0000256" key="5">
    <source>
        <dbReference type="ARBA" id="ARBA00022723"/>
    </source>
</evidence>
<keyword evidence="4" id="KW-0662">Pyridine nucleotide biosynthesis</keyword>
<dbReference type="GeneID" id="20210111"/>
<organism evidence="12 13">
    <name type="scientific">Helobdella robusta</name>
    <name type="common">Californian leech</name>
    <dbReference type="NCBI Taxonomy" id="6412"/>
    <lineage>
        <taxon>Eukaryota</taxon>
        <taxon>Metazoa</taxon>
        <taxon>Spiralia</taxon>
        <taxon>Lophotrochozoa</taxon>
        <taxon>Annelida</taxon>
        <taxon>Clitellata</taxon>
        <taxon>Hirudinea</taxon>
        <taxon>Rhynchobdellida</taxon>
        <taxon>Glossiphoniidae</taxon>
        <taxon>Helobdella</taxon>
    </lineage>
</organism>
<dbReference type="HOGENOM" id="CLU_064845_1_0_1"/>
<dbReference type="InterPro" id="IPR011051">
    <property type="entry name" value="RmlC_Cupin_sf"/>
</dbReference>
<dbReference type="FunFam" id="2.60.120.10:FF:000077">
    <property type="entry name" value="3-hydroxyanthranilate 3,4-dioxygenase"/>
    <property type="match status" value="1"/>
</dbReference>
<keyword evidence="8" id="KW-0408">Iron</keyword>
<dbReference type="InParanoid" id="T1FMR2"/>
<evidence type="ECO:0000313" key="11">
    <source>
        <dbReference type="EMBL" id="ESO09044.1"/>
    </source>
</evidence>
<evidence type="ECO:0000256" key="7">
    <source>
        <dbReference type="ARBA" id="ARBA00023002"/>
    </source>
</evidence>
<accession>T1FMR2</accession>
<evidence type="ECO:0000313" key="13">
    <source>
        <dbReference type="Proteomes" id="UP000015101"/>
    </source>
</evidence>
<dbReference type="CDD" id="cd06123">
    <property type="entry name" value="cupin_HAO"/>
    <property type="match status" value="1"/>
</dbReference>
<dbReference type="EC" id="1.13.11.6" evidence="10"/>
<evidence type="ECO:0000256" key="6">
    <source>
        <dbReference type="ARBA" id="ARBA00022964"/>
    </source>
</evidence>
<dbReference type="RefSeq" id="XP_009013066.1">
    <property type="nucleotide sequence ID" value="XM_009014818.1"/>
</dbReference>
<keyword evidence="5" id="KW-0479">Metal-binding</keyword>
<evidence type="ECO:0000256" key="1">
    <source>
        <dbReference type="ARBA" id="ARBA00001954"/>
    </source>
</evidence>
<keyword evidence="3" id="KW-0963">Cytoplasm</keyword>
<dbReference type="GO" id="GO:0034354">
    <property type="term" value="P:'de novo' NAD+ biosynthetic process from L-tryptophan"/>
    <property type="evidence" value="ECO:0000318"/>
    <property type="project" value="GO_Central"/>
</dbReference>
<evidence type="ECO:0000256" key="10">
    <source>
        <dbReference type="ARBA" id="ARBA00067051"/>
    </source>
</evidence>
<dbReference type="InterPro" id="IPR010329">
    <property type="entry name" value="3hydroanth_dOase"/>
</dbReference>
<dbReference type="eggNOG" id="KOG3995">
    <property type="taxonomic scope" value="Eukaryota"/>
</dbReference>
<keyword evidence="13" id="KW-1185">Reference proteome</keyword>
<dbReference type="STRING" id="6412.T1FMR2"/>
<dbReference type="PANTHER" id="PTHR15497:SF1">
    <property type="entry name" value="3-HYDROXYANTHRANILATE 3,4-DIOXYGENASE"/>
    <property type="match status" value="1"/>
</dbReference>
<keyword evidence="7" id="KW-0560">Oxidoreductase</keyword>
<dbReference type="Pfam" id="PF06052">
    <property type="entry name" value="3-HAO"/>
    <property type="match status" value="1"/>
</dbReference>
<dbReference type="CTD" id="20210111"/>
<dbReference type="EMBL" id="AMQM01003157">
    <property type="status" value="NOT_ANNOTATED_CDS"/>
    <property type="molecule type" value="Genomic_DNA"/>
</dbReference>
<dbReference type="GO" id="GO:0000334">
    <property type="term" value="F:3-hydroxyanthranilate 3,4-dioxygenase activity"/>
    <property type="evidence" value="ECO:0000318"/>
    <property type="project" value="GO_Central"/>
</dbReference>
<reference evidence="12" key="3">
    <citation type="submission" date="2015-06" db="UniProtKB">
        <authorList>
            <consortium name="EnsemblMetazoa"/>
        </authorList>
    </citation>
    <scope>IDENTIFICATION</scope>
</reference>
<keyword evidence="6" id="KW-0223">Dioxygenase</keyword>
<evidence type="ECO:0000256" key="8">
    <source>
        <dbReference type="ARBA" id="ARBA00023004"/>
    </source>
</evidence>
<dbReference type="GO" id="GO:0005737">
    <property type="term" value="C:cytoplasm"/>
    <property type="evidence" value="ECO:0000318"/>
    <property type="project" value="GO_Central"/>
</dbReference>
<name>T1FMR2_HELRO</name>
<dbReference type="PANTHER" id="PTHR15497">
    <property type="entry name" value="3-HYDROXYANTHRANILATE 3,4-DIOXYGENASE"/>
    <property type="match status" value="1"/>
</dbReference>
<sequence>MDVVQQVAHLPQPSIDDDLKLETANDRKTTWNDIQVINVQKWLNVNRDKFLPPVANHFMHDDGQLTVMFVGGPNDRTDYHIQCGEEFFYQLRGQALLKLMVRGQPRDIFLREGDIFLLPKRIPHSPQRFVDTMGLVLERKRAAREIDVLRFYTMKSGRPEILYQDSFHWDNAKTDMAACLERYSKSEQCKTGNIVPGLIFDTPLTVNVVSDVTEPFSLFQWIYSREDEINANGKLEIFDTNLYKYEILVFGQGKQEHGSEEAQIWLYQLVGSSKIITDEQMFKLSKQDSLLLPIDRKFQVVQPQGSYLLSCSQRP</sequence>
<dbReference type="Gene3D" id="2.60.120.10">
    <property type="entry name" value="Jelly Rolls"/>
    <property type="match status" value="1"/>
</dbReference>
<gene>
    <name evidence="12" type="primary">20210111</name>
    <name evidence="11" type="ORF">HELRODRAFT_185387</name>
</gene>
<protein>
    <recommendedName>
        <fullName evidence="10">3-hydroxyanthranilate 3,4-dioxygenase</fullName>
        <ecNumber evidence="10">1.13.11.6</ecNumber>
    </recommendedName>
</protein>
<dbReference type="EnsemblMetazoa" id="HelroT185387">
    <property type="protein sequence ID" value="HelroP185387"/>
    <property type="gene ID" value="HelroG185387"/>
</dbReference>
<evidence type="ECO:0000256" key="9">
    <source>
        <dbReference type="ARBA" id="ARBA00052793"/>
    </source>
</evidence>
<dbReference type="SUPFAM" id="SSF51182">
    <property type="entry name" value="RmlC-like cupins"/>
    <property type="match status" value="1"/>
</dbReference>
<dbReference type="Proteomes" id="UP000015101">
    <property type="component" value="Unassembled WGS sequence"/>
</dbReference>
<dbReference type="NCBIfam" id="TIGR03037">
    <property type="entry name" value="anthran_nbaC"/>
    <property type="match status" value="1"/>
</dbReference>
<dbReference type="OrthoDB" id="204928at2759"/>
<dbReference type="KEGG" id="hro:HELRODRAFT_185387"/>
<dbReference type="EMBL" id="KB096023">
    <property type="protein sequence ID" value="ESO09044.1"/>
    <property type="molecule type" value="Genomic_DNA"/>
</dbReference>
<dbReference type="GO" id="GO:0046874">
    <property type="term" value="P:quinolinate metabolic process"/>
    <property type="evidence" value="ECO:0000318"/>
    <property type="project" value="GO_Central"/>
</dbReference>